<dbReference type="EMBL" id="OBEK01000003">
    <property type="protein sequence ID" value="SNZ14432.1"/>
    <property type="molecule type" value="Genomic_DNA"/>
</dbReference>
<feature type="transmembrane region" description="Helical" evidence="1">
    <location>
        <begin position="251"/>
        <end position="273"/>
    </location>
</feature>
<feature type="transmembrane region" description="Helical" evidence="1">
    <location>
        <begin position="146"/>
        <end position="177"/>
    </location>
</feature>
<evidence type="ECO:0000313" key="2">
    <source>
        <dbReference type="EMBL" id="SNZ14432.1"/>
    </source>
</evidence>
<feature type="transmembrane region" description="Helical" evidence="1">
    <location>
        <begin position="325"/>
        <end position="345"/>
    </location>
</feature>
<keyword evidence="1" id="KW-0472">Membrane</keyword>
<proteinExistence type="predicted"/>
<feature type="transmembrane region" description="Helical" evidence="1">
    <location>
        <begin position="481"/>
        <end position="503"/>
    </location>
</feature>
<feature type="transmembrane region" description="Helical" evidence="1">
    <location>
        <begin position="25"/>
        <end position="47"/>
    </location>
</feature>
<name>A0A285NY68_9BACI</name>
<organism evidence="2 3">
    <name type="scientific">Terribacillus aidingensis</name>
    <dbReference type="NCBI Taxonomy" id="586416"/>
    <lineage>
        <taxon>Bacteria</taxon>
        <taxon>Bacillati</taxon>
        <taxon>Bacillota</taxon>
        <taxon>Bacilli</taxon>
        <taxon>Bacillales</taxon>
        <taxon>Bacillaceae</taxon>
        <taxon>Terribacillus</taxon>
    </lineage>
</organism>
<feature type="transmembrane region" description="Helical" evidence="1">
    <location>
        <begin position="437"/>
        <end position="460"/>
    </location>
</feature>
<feature type="transmembrane region" description="Helical" evidence="1">
    <location>
        <begin position="189"/>
        <end position="206"/>
    </location>
</feature>
<keyword evidence="1" id="KW-0812">Transmembrane</keyword>
<feature type="transmembrane region" description="Helical" evidence="1">
    <location>
        <begin position="407"/>
        <end position="431"/>
    </location>
</feature>
<accession>A0A285NY68</accession>
<dbReference type="OrthoDB" id="138672at2"/>
<dbReference type="InterPro" id="IPR031599">
    <property type="entry name" value="ABC_tran_2"/>
</dbReference>
<reference evidence="3" key="1">
    <citation type="submission" date="2017-09" db="EMBL/GenBank/DDBJ databases">
        <authorList>
            <person name="Varghese N."/>
            <person name="Submissions S."/>
        </authorList>
    </citation>
    <scope>NUCLEOTIDE SEQUENCE [LARGE SCALE GENOMIC DNA]</scope>
    <source>
        <strain evidence="3">CGMCC 1.8913</strain>
    </source>
</reference>
<gene>
    <name evidence="2" type="ORF">SAMN05421503_2391</name>
</gene>
<feature type="transmembrane region" description="Helical" evidence="1">
    <location>
        <begin position="67"/>
        <end position="94"/>
    </location>
</feature>
<feature type="transmembrane region" description="Helical" evidence="1">
    <location>
        <begin position="365"/>
        <end position="386"/>
    </location>
</feature>
<keyword evidence="1" id="KW-1133">Transmembrane helix</keyword>
<evidence type="ECO:0000313" key="3">
    <source>
        <dbReference type="Proteomes" id="UP000219356"/>
    </source>
</evidence>
<evidence type="ECO:0000256" key="1">
    <source>
        <dbReference type="SAM" id="Phobius"/>
    </source>
</evidence>
<dbReference type="RefSeq" id="WP_097042405.1">
    <property type="nucleotide sequence ID" value="NZ_OBEK01000003.1"/>
</dbReference>
<dbReference type="Proteomes" id="UP000219356">
    <property type="component" value="Unassembled WGS sequence"/>
</dbReference>
<feature type="transmembrane region" description="Helical" evidence="1">
    <location>
        <begin position="509"/>
        <end position="530"/>
    </location>
</feature>
<protein>
    <submittedName>
        <fullName evidence="2">ABC-2 type transport system permease protein</fullName>
    </submittedName>
</protein>
<sequence>MHKPIRALIRIQLKMQYSNVFKKPSVFLGLVLGLLGLLFIGLMFGGFVLQVIDLIYTMLEPSGNSNIILGALFLMNFIVLLLLSLTLVMNAFYFTEDISSFLHFPVYSYQLLIAKSVNPLVYVYLVTAGTYFPVSMYYGALSDAAAMYYVFALLLFFVIPVIPYSLASVTVMFVMLFVNKGKNKDRSKVIGGIIGFILLILLNVVLRLQHDPEKIADTIATSAEGGGLLHMATMYYPPAWLMTNLLTADSFWISLLYLIIVLVIASAAFWLFYAASQKLYLKGALGLNTGSGKQFNGKGLYRKEKSVVYAYRRKEIQTIFRTPTFFLQCVAGTLIMPVLLVVIILMGDFTSAASLAKSLDGSGLYVAILAANVLTIGLNPVSIVSFSKDGHSWEAHLFLPLKMRQIVFAKLQAAFLINLLPITVMFIAAVFVLQLTIWQAVLWLFLALLVNAAVTIIGMLSDLYYPKLGWTEESELFQNRLASLIAIVVSVGSLGMLIALLLLLNMQMLVSLLFTVLYICVLVAALLYSVRRLLRSADRTTLTK</sequence>
<dbReference type="Pfam" id="PF16949">
    <property type="entry name" value="ABC_tran_2"/>
    <property type="match status" value="1"/>
</dbReference>
<keyword evidence="3" id="KW-1185">Reference proteome</keyword>
<dbReference type="AlphaFoldDB" id="A0A285NY68"/>